<feature type="transmembrane region" description="Helical" evidence="6">
    <location>
        <begin position="21"/>
        <end position="41"/>
    </location>
</feature>
<evidence type="ECO:0000259" key="7">
    <source>
        <dbReference type="Pfam" id="PF02687"/>
    </source>
</evidence>
<name>A0A4R0YR52_9GAMM</name>
<proteinExistence type="predicted"/>
<evidence type="ECO:0000256" key="2">
    <source>
        <dbReference type="ARBA" id="ARBA00022475"/>
    </source>
</evidence>
<keyword evidence="2" id="KW-1003">Cell membrane</keyword>
<dbReference type="PANTHER" id="PTHR30572">
    <property type="entry name" value="MEMBRANE COMPONENT OF TRANSPORTER-RELATED"/>
    <property type="match status" value="1"/>
</dbReference>
<dbReference type="PANTHER" id="PTHR30572:SF18">
    <property type="entry name" value="ABC-TYPE MACROLIDE FAMILY EXPORT SYSTEM PERMEASE COMPONENT 2"/>
    <property type="match status" value="1"/>
</dbReference>
<dbReference type="Proteomes" id="UP000291822">
    <property type="component" value="Unassembled WGS sequence"/>
</dbReference>
<dbReference type="Pfam" id="PF12704">
    <property type="entry name" value="MacB_PCD"/>
    <property type="match status" value="1"/>
</dbReference>
<evidence type="ECO:0000256" key="6">
    <source>
        <dbReference type="SAM" id="Phobius"/>
    </source>
</evidence>
<evidence type="ECO:0000313" key="9">
    <source>
        <dbReference type="EMBL" id="TCI11459.1"/>
    </source>
</evidence>
<sequence length="437" mass="48458">MFVHNLRLGVASLRRNPLLTALMIMSIGFGVAASMVTYAVFRAVSGDPIPQKSSQLFVPQIDNRGPQYNRHGEPPDALNYTDAMALMRAHKAPRQTLLFQVGLSVMPENAHKMPFKATGYATYGDFFPMFDVPFQYGTGWGVSEDDAREPVAVISRSLNQKLFGGENSVGRRITLDDRQYRIVGVTENWDPKPRFFDMFSGNAFADPSQIYIPFTHAVEQKIDTYGNNSCGSDGKRGDDWDSWLRGECVWISPWVQLDTAAQVQAYQQFLQGYAEEQRRAGRFNWAPNNRLRDVHAWLDYEHAVPPESRISLSLALGFLVICLVNTIGLLLAKFMRRAPEIGVRRALGASRGAIYRQFLAEAAMVGLAGGLLGMLLTGAGIMGIGLVFEPQIARLAHLDLSLVALTLLLAIAATVLAAFYPTWRAAQVQPAWQLKSN</sequence>
<evidence type="ECO:0000256" key="5">
    <source>
        <dbReference type="ARBA" id="ARBA00023136"/>
    </source>
</evidence>
<dbReference type="GO" id="GO:0022857">
    <property type="term" value="F:transmembrane transporter activity"/>
    <property type="evidence" value="ECO:0007669"/>
    <property type="project" value="TreeGrafter"/>
</dbReference>
<gene>
    <name evidence="9" type="ORF">EZM97_19600</name>
</gene>
<evidence type="ECO:0000313" key="10">
    <source>
        <dbReference type="Proteomes" id="UP000291822"/>
    </source>
</evidence>
<dbReference type="RefSeq" id="WP_131410488.1">
    <property type="nucleotide sequence ID" value="NZ_SJTG01000002.1"/>
</dbReference>
<keyword evidence="10" id="KW-1185">Reference proteome</keyword>
<dbReference type="InterPro" id="IPR050250">
    <property type="entry name" value="Macrolide_Exporter_MacB"/>
</dbReference>
<dbReference type="InterPro" id="IPR025857">
    <property type="entry name" value="MacB_PCD"/>
</dbReference>
<organism evidence="9 10">
    <name type="scientific">Dyella soli</name>
    <dbReference type="NCBI Taxonomy" id="522319"/>
    <lineage>
        <taxon>Bacteria</taxon>
        <taxon>Pseudomonadati</taxon>
        <taxon>Pseudomonadota</taxon>
        <taxon>Gammaproteobacteria</taxon>
        <taxon>Lysobacterales</taxon>
        <taxon>Rhodanobacteraceae</taxon>
        <taxon>Dyella</taxon>
    </lineage>
</organism>
<evidence type="ECO:0000256" key="3">
    <source>
        <dbReference type="ARBA" id="ARBA00022692"/>
    </source>
</evidence>
<evidence type="ECO:0000256" key="4">
    <source>
        <dbReference type="ARBA" id="ARBA00022989"/>
    </source>
</evidence>
<feature type="domain" description="ABC3 transporter permease C-terminal" evidence="7">
    <location>
        <begin position="314"/>
        <end position="430"/>
    </location>
</feature>
<evidence type="ECO:0000259" key="8">
    <source>
        <dbReference type="Pfam" id="PF12704"/>
    </source>
</evidence>
<dbReference type="InterPro" id="IPR003838">
    <property type="entry name" value="ABC3_permease_C"/>
</dbReference>
<feature type="transmembrane region" description="Helical" evidence="6">
    <location>
        <begin position="400"/>
        <end position="420"/>
    </location>
</feature>
<dbReference type="GO" id="GO:0005886">
    <property type="term" value="C:plasma membrane"/>
    <property type="evidence" value="ECO:0007669"/>
    <property type="project" value="UniProtKB-SubCell"/>
</dbReference>
<keyword evidence="3 6" id="KW-0812">Transmembrane</keyword>
<keyword evidence="5 6" id="KW-0472">Membrane</keyword>
<comment type="subcellular location">
    <subcellularLocation>
        <location evidence="1">Cell membrane</location>
        <topology evidence="1">Multi-pass membrane protein</topology>
    </subcellularLocation>
</comment>
<dbReference type="EMBL" id="SJTG01000002">
    <property type="protein sequence ID" value="TCI11459.1"/>
    <property type="molecule type" value="Genomic_DNA"/>
</dbReference>
<accession>A0A4R0YR52</accession>
<dbReference type="AlphaFoldDB" id="A0A4R0YR52"/>
<comment type="caution">
    <text evidence="9">The sequence shown here is derived from an EMBL/GenBank/DDBJ whole genome shotgun (WGS) entry which is preliminary data.</text>
</comment>
<feature type="transmembrane region" description="Helical" evidence="6">
    <location>
        <begin position="365"/>
        <end position="388"/>
    </location>
</feature>
<keyword evidence="4 6" id="KW-1133">Transmembrane helix</keyword>
<feature type="domain" description="MacB-like periplasmic core" evidence="8">
    <location>
        <begin position="20"/>
        <end position="265"/>
    </location>
</feature>
<feature type="transmembrane region" description="Helical" evidence="6">
    <location>
        <begin position="310"/>
        <end position="332"/>
    </location>
</feature>
<dbReference type="Pfam" id="PF02687">
    <property type="entry name" value="FtsX"/>
    <property type="match status" value="1"/>
</dbReference>
<protein>
    <submittedName>
        <fullName evidence="9">ABC transporter permease</fullName>
    </submittedName>
</protein>
<evidence type="ECO:0000256" key="1">
    <source>
        <dbReference type="ARBA" id="ARBA00004651"/>
    </source>
</evidence>
<reference evidence="9 10" key="1">
    <citation type="submission" date="2019-02" db="EMBL/GenBank/DDBJ databases">
        <title>Dyella amyloliquefaciens sp. nov., isolated from forest soil.</title>
        <authorList>
            <person name="Gao Z.-H."/>
            <person name="Qiu L.-H."/>
        </authorList>
    </citation>
    <scope>NUCLEOTIDE SEQUENCE [LARGE SCALE GENOMIC DNA]</scope>
    <source>
        <strain evidence="9 10">KACC 12747</strain>
    </source>
</reference>